<dbReference type="GO" id="GO:0005524">
    <property type="term" value="F:ATP binding"/>
    <property type="evidence" value="ECO:0007669"/>
    <property type="project" value="InterPro"/>
</dbReference>
<feature type="region of interest" description="Disordered" evidence="4">
    <location>
        <begin position="1"/>
        <end position="23"/>
    </location>
</feature>
<dbReference type="SUPFAM" id="SSF56112">
    <property type="entry name" value="Protein kinase-like (PK-like)"/>
    <property type="match status" value="1"/>
</dbReference>
<evidence type="ECO:0000256" key="4">
    <source>
        <dbReference type="SAM" id="MobiDB-lite"/>
    </source>
</evidence>
<dbReference type="InterPro" id="IPR036770">
    <property type="entry name" value="Ankyrin_rpt-contain_sf"/>
</dbReference>
<sequence length="1308" mass="145393">MPEVSSLIRGPEDDDSLPGSFDNLSLEPNSAEAGSLFEGPSVFSIFTLVSQFNIPTFDVSEISKEGIGSSRKAGKIYTSASTLGAGISCNVVILETDEALKDKFVPGTKIALKRYNVHHDGIQSNGLWNKKVYHWLYQELKVLGHPELRKHENIIKLRFIAWGDDSLIPHLGLELATHGTLDDCLQNLRSYGSSTRKCHLSLDISLGLAALASFGLVHGDIKPGNIIICAHDDPERDIIAKIADLNGVSPSSEYGSSGFNTGTPNWQPLEVFFRIKDIDWHLADVYAYGMVMATLWSDKGLILRGGTFLDPHIPLRLSPEDKSSLIAFMKLPEDASSRSMINLALKSLPTESVELPLRDIITHSLSIIPTRRSTILRILHEQFRDFASSTGRLASITSIPHEFNPGANSWEFSHVDGTVWSLSEFHRRSKRFKERMFQVLLLIGTILRRRFKISPIPEISDKMPSDEDELRDLIVKDEQPSIVLQSSEEDKKRLTMLVSTSLNLFLAYIMGVGVNADEKATVDWLRIAAEVGEFHGTAWFCPLEQSVRNSPTLQIPLPRKRWTTTRILNGFVSDEVCLKTYDPSLHRAVVSWRNRHFWGRNNPQIAIVEPYVQMIISQIKAKPALVDIKVPHCDITQDDDNTALHICAATGELDLVKYLRSEFNANINTTNGRNETPIFIATRAGQHEVVEYLLDQGADAHQINTEGLNLLHCLTSMDDAIAARLAPRFVECGAGLRHAAQEFHTPRGDEFFLGAGTPLFWACLKNKPLLFEALSKLHCHPGQQLSPSEYYILLQALARLNMQKTMSCLLSLGSSIVDSSRISSRTAEVQVLDRFVRQGLELLDNKAANMPTSHVLSPMHYTTMLALAIDVPLLVKLHRRYIHMADHCEAKEATIRLLLESGADPMLSYGRQDSRYTLLSLSVQSGDLSALKLIVTTLESREVDVLLQLSDPGLFNEKNALICAIENNTEEIFDFFVDHFPDLLALKARDGTTPLHAAAVMASQHYAEKLLSRGASPYDVAPRATNPFLGALLDNPVDESARSISRLIAKNADLDRLLSPDKEKKGLTAFGQIIAGVSWYKMAFEIDRVEYFIRTYGKPSFYLFENGTTTVFDALLPPSHSLTDHVAIATEGAVLKLLLREFPDKTNTFGASGMTPLQAAIRGASLSSVEILLEHGVDINLECRDLFEGYTPLGLAVFFQKAVTPFEVLREGQRATEIWDENIEGIIDLLVKNGAKEAGKGAAEAVRVFVEERLRGERNYSALLMNIIQRRDINWPKRLPLEGGEANPLQDIHESSTHVEVIGSDGLS</sequence>
<evidence type="ECO:0000256" key="3">
    <source>
        <dbReference type="PROSITE-ProRule" id="PRU00023"/>
    </source>
</evidence>
<reference evidence="6" key="1">
    <citation type="journal article" date="2017" name="Mycologia">
        <title>Fusarium algeriense, sp. nov., a novel toxigenic crown rot pathogen of durum wheat from Algeria is nested in the Fusarium burgessii species complex.</title>
        <authorList>
            <person name="Laraba I."/>
            <person name="Keddad A."/>
            <person name="Boureghda H."/>
            <person name="Abdallah N."/>
            <person name="Vaughan M.M."/>
            <person name="Proctor R.H."/>
            <person name="Busman M."/>
            <person name="O'Donnell K."/>
        </authorList>
    </citation>
    <scope>NUCLEOTIDE SEQUENCE</scope>
    <source>
        <strain evidence="6">NRRL 25174</strain>
    </source>
</reference>
<dbReference type="InterPro" id="IPR000719">
    <property type="entry name" value="Prot_kinase_dom"/>
</dbReference>
<comment type="caution">
    <text evidence="6">The sequence shown here is derived from an EMBL/GenBank/DDBJ whole genome shotgun (WGS) entry which is preliminary data.</text>
</comment>
<feature type="repeat" description="ANK" evidence="3">
    <location>
        <begin position="990"/>
        <end position="1016"/>
    </location>
</feature>
<keyword evidence="2 3" id="KW-0040">ANK repeat</keyword>
<evidence type="ECO:0000313" key="7">
    <source>
        <dbReference type="Proteomes" id="UP000730481"/>
    </source>
</evidence>
<dbReference type="Pfam" id="PF12796">
    <property type="entry name" value="Ank_2"/>
    <property type="match status" value="3"/>
</dbReference>
<name>A0A9P5E2E5_9HYPO</name>
<accession>A0A9P5E2E5</accession>
<dbReference type="PANTHER" id="PTHR24198">
    <property type="entry name" value="ANKYRIN REPEAT AND PROTEIN KINASE DOMAIN-CONTAINING PROTEIN"/>
    <property type="match status" value="1"/>
</dbReference>
<proteinExistence type="predicted"/>
<evidence type="ECO:0000259" key="5">
    <source>
        <dbReference type="PROSITE" id="PS50011"/>
    </source>
</evidence>
<keyword evidence="6" id="KW-0418">Kinase</keyword>
<dbReference type="GO" id="GO:0004672">
    <property type="term" value="F:protein kinase activity"/>
    <property type="evidence" value="ECO:0007669"/>
    <property type="project" value="InterPro"/>
</dbReference>
<gene>
    <name evidence="6" type="ORF">FBEOM_2499</name>
</gene>
<feature type="repeat" description="ANK" evidence="3">
    <location>
        <begin position="1152"/>
        <end position="1184"/>
    </location>
</feature>
<dbReference type="PROSITE" id="PS00108">
    <property type="entry name" value="PROTEIN_KINASE_ST"/>
    <property type="match status" value="1"/>
</dbReference>
<dbReference type="PROSITE" id="PS50011">
    <property type="entry name" value="PROTEIN_KINASE_DOM"/>
    <property type="match status" value="1"/>
</dbReference>
<dbReference type="Proteomes" id="UP000730481">
    <property type="component" value="Unassembled WGS sequence"/>
</dbReference>
<dbReference type="Gene3D" id="1.25.40.20">
    <property type="entry name" value="Ankyrin repeat-containing domain"/>
    <property type="match status" value="3"/>
</dbReference>
<dbReference type="PROSITE" id="PS50088">
    <property type="entry name" value="ANK_REPEAT"/>
    <property type="match status" value="3"/>
</dbReference>
<dbReference type="InterPro" id="IPR011009">
    <property type="entry name" value="Kinase-like_dom_sf"/>
</dbReference>
<dbReference type="PROSITE" id="PS50297">
    <property type="entry name" value="ANK_REP_REGION"/>
    <property type="match status" value="3"/>
</dbReference>
<feature type="repeat" description="ANK" evidence="3">
    <location>
        <begin position="673"/>
        <end position="705"/>
    </location>
</feature>
<reference evidence="6" key="2">
    <citation type="submission" date="2020-02" db="EMBL/GenBank/DDBJ databases">
        <title>Identification and distribution of gene clusters putatively required for synthesis of sphingolipid metabolism inhibitors in phylogenetically diverse species of the filamentous fungus Fusarium.</title>
        <authorList>
            <person name="Kim H.-S."/>
            <person name="Busman M."/>
            <person name="Brown D.W."/>
            <person name="Divon H."/>
            <person name="Uhlig S."/>
            <person name="Proctor R.H."/>
        </authorList>
    </citation>
    <scope>NUCLEOTIDE SEQUENCE</scope>
    <source>
        <strain evidence="6">NRRL 25174</strain>
    </source>
</reference>
<dbReference type="InterPro" id="IPR002110">
    <property type="entry name" value="Ankyrin_rpt"/>
</dbReference>
<protein>
    <submittedName>
        <fullName evidence="6">Serine threonine kinase</fullName>
    </submittedName>
</protein>
<dbReference type="OrthoDB" id="4062651at2759"/>
<organism evidence="6 7">
    <name type="scientific">Fusarium beomiforme</name>
    <dbReference type="NCBI Taxonomy" id="44412"/>
    <lineage>
        <taxon>Eukaryota</taxon>
        <taxon>Fungi</taxon>
        <taxon>Dikarya</taxon>
        <taxon>Ascomycota</taxon>
        <taxon>Pezizomycotina</taxon>
        <taxon>Sordariomycetes</taxon>
        <taxon>Hypocreomycetidae</taxon>
        <taxon>Hypocreales</taxon>
        <taxon>Nectriaceae</taxon>
        <taxon>Fusarium</taxon>
        <taxon>Fusarium burgessii species complex</taxon>
    </lineage>
</organism>
<evidence type="ECO:0000313" key="6">
    <source>
        <dbReference type="EMBL" id="KAF4343589.1"/>
    </source>
</evidence>
<dbReference type="Gene3D" id="1.10.510.10">
    <property type="entry name" value="Transferase(Phosphotransferase) domain 1"/>
    <property type="match status" value="1"/>
</dbReference>
<feature type="domain" description="Protein kinase" evidence="5">
    <location>
        <begin position="77"/>
        <end position="383"/>
    </location>
</feature>
<dbReference type="SMART" id="SM00220">
    <property type="entry name" value="S_TKc"/>
    <property type="match status" value="1"/>
</dbReference>
<evidence type="ECO:0000256" key="1">
    <source>
        <dbReference type="ARBA" id="ARBA00022737"/>
    </source>
</evidence>
<keyword evidence="1" id="KW-0677">Repeat</keyword>
<dbReference type="InterPro" id="IPR008271">
    <property type="entry name" value="Ser/Thr_kinase_AS"/>
</dbReference>
<keyword evidence="7" id="KW-1185">Reference proteome</keyword>
<dbReference type="Pfam" id="PF00069">
    <property type="entry name" value="Pkinase"/>
    <property type="match status" value="1"/>
</dbReference>
<dbReference type="PANTHER" id="PTHR24198:SF165">
    <property type="entry name" value="ANKYRIN REPEAT-CONTAINING PROTEIN-RELATED"/>
    <property type="match status" value="1"/>
</dbReference>
<dbReference type="SUPFAM" id="SSF48403">
    <property type="entry name" value="Ankyrin repeat"/>
    <property type="match status" value="2"/>
</dbReference>
<dbReference type="EMBL" id="PVQB02000088">
    <property type="protein sequence ID" value="KAF4343589.1"/>
    <property type="molecule type" value="Genomic_DNA"/>
</dbReference>
<evidence type="ECO:0000256" key="2">
    <source>
        <dbReference type="ARBA" id="ARBA00023043"/>
    </source>
</evidence>
<keyword evidence="6" id="KW-0808">Transferase</keyword>
<dbReference type="SMART" id="SM00248">
    <property type="entry name" value="ANK"/>
    <property type="match status" value="6"/>
</dbReference>